<dbReference type="PROSITE" id="PS51257">
    <property type="entry name" value="PROKAR_LIPOPROTEIN"/>
    <property type="match status" value="1"/>
</dbReference>
<keyword evidence="9" id="KW-1185">Reference proteome</keyword>
<evidence type="ECO:0000256" key="1">
    <source>
        <dbReference type="ARBA" id="ARBA00004459"/>
    </source>
</evidence>
<protein>
    <recommendedName>
        <fullName evidence="10">Lipoprotein</fullName>
    </recommendedName>
</protein>
<comment type="caution">
    <text evidence="8">The sequence shown here is derived from an EMBL/GenBank/DDBJ whole genome shotgun (WGS) entry which is preliminary data.</text>
</comment>
<evidence type="ECO:0000256" key="6">
    <source>
        <dbReference type="ARBA" id="ARBA00023288"/>
    </source>
</evidence>
<feature type="region of interest" description="Disordered" evidence="7">
    <location>
        <begin position="26"/>
        <end position="53"/>
    </location>
</feature>
<dbReference type="NCBIfam" id="NF047847">
    <property type="entry name" value="SS_mature_LptM"/>
    <property type="match status" value="1"/>
</dbReference>
<dbReference type="Pfam" id="PF13627">
    <property type="entry name" value="LptM_cons"/>
    <property type="match status" value="1"/>
</dbReference>
<evidence type="ECO:0000313" key="8">
    <source>
        <dbReference type="EMBL" id="GBO86097.1"/>
    </source>
</evidence>
<evidence type="ECO:0000256" key="5">
    <source>
        <dbReference type="ARBA" id="ARBA00023237"/>
    </source>
</evidence>
<evidence type="ECO:0000313" key="9">
    <source>
        <dbReference type="Proteomes" id="UP000340077"/>
    </source>
</evidence>
<keyword evidence="3" id="KW-0472">Membrane</keyword>
<evidence type="ECO:0000256" key="3">
    <source>
        <dbReference type="ARBA" id="ARBA00023136"/>
    </source>
</evidence>
<evidence type="ECO:0000256" key="4">
    <source>
        <dbReference type="ARBA" id="ARBA00023139"/>
    </source>
</evidence>
<dbReference type="Proteomes" id="UP000340077">
    <property type="component" value="Unassembled WGS sequence"/>
</dbReference>
<keyword evidence="4" id="KW-0564">Palmitate</keyword>
<organism evidence="8 9">
    <name type="scientific">Marinobacter salsuginis</name>
    <dbReference type="NCBI Taxonomy" id="418719"/>
    <lineage>
        <taxon>Bacteria</taxon>
        <taxon>Pseudomonadati</taxon>
        <taxon>Pseudomonadota</taxon>
        <taxon>Gammaproteobacteria</taxon>
        <taxon>Pseudomonadales</taxon>
        <taxon>Marinobacteraceae</taxon>
        <taxon>Marinobacter</taxon>
    </lineage>
</organism>
<proteinExistence type="predicted"/>
<sequence>MRAWTLPIMVLVLALTVSGCGQKGPLYRDSQAASANSAADSAQEPSDREENRE</sequence>
<name>A0A5M3PTB7_9GAMM</name>
<evidence type="ECO:0008006" key="10">
    <source>
        <dbReference type="Google" id="ProtNLM"/>
    </source>
</evidence>
<dbReference type="EMBL" id="BGZH01000005">
    <property type="protein sequence ID" value="GBO86097.1"/>
    <property type="molecule type" value="Genomic_DNA"/>
</dbReference>
<dbReference type="AlphaFoldDB" id="A0A5M3PTB7"/>
<dbReference type="GO" id="GO:0009279">
    <property type="term" value="C:cell outer membrane"/>
    <property type="evidence" value="ECO:0007669"/>
    <property type="project" value="UniProtKB-SubCell"/>
</dbReference>
<comment type="subcellular location">
    <subcellularLocation>
        <location evidence="1">Cell outer membrane</location>
        <topology evidence="1">Lipid-anchor</topology>
    </subcellularLocation>
</comment>
<gene>
    <name evidence="8" type="ORF">MS5N3_35480</name>
</gene>
<dbReference type="RefSeq" id="WP_228290018.1">
    <property type="nucleotide sequence ID" value="NZ_BGZH01000005.1"/>
</dbReference>
<evidence type="ECO:0000256" key="7">
    <source>
        <dbReference type="SAM" id="MobiDB-lite"/>
    </source>
</evidence>
<feature type="compositionally biased region" description="Low complexity" evidence="7">
    <location>
        <begin position="29"/>
        <end position="43"/>
    </location>
</feature>
<evidence type="ECO:0000256" key="2">
    <source>
        <dbReference type="ARBA" id="ARBA00022729"/>
    </source>
</evidence>
<keyword evidence="6" id="KW-0449">Lipoprotein</keyword>
<keyword evidence="5" id="KW-0998">Cell outer membrane</keyword>
<accession>A0A5M3PTB7</accession>
<reference evidence="8 9" key="1">
    <citation type="journal article" date="2019" name="J. Gen. Appl. Microbiol.">
        <title>Aerobic degradation of cis-dichloroethene by the marine bacterium Marinobacter salsuginis strain 5N-3.</title>
        <authorList>
            <person name="Inoue Y."/>
            <person name="Fukunaga Y."/>
            <person name="Katsumata H."/>
            <person name="Ohji S."/>
            <person name="Hosoyama A."/>
            <person name="Mori K."/>
            <person name="Ando K."/>
        </authorList>
    </citation>
    <scope>NUCLEOTIDE SEQUENCE [LARGE SCALE GENOMIC DNA]</scope>
    <source>
        <strain evidence="8 9">5N-3</strain>
    </source>
</reference>
<dbReference type="InterPro" id="IPR032831">
    <property type="entry name" value="LptM_cons"/>
</dbReference>
<keyword evidence="2" id="KW-0732">Signal</keyword>